<accession>A0ABY4C724</accession>
<protein>
    <submittedName>
        <fullName evidence="2">Tail fiber protein</fullName>
    </submittedName>
</protein>
<dbReference type="RefSeq" id="WP_243558604.1">
    <property type="nucleotide sequence ID" value="NZ_CP094528.1"/>
</dbReference>
<dbReference type="Gene3D" id="3.90.1340.10">
    <property type="entry name" value="Phage tail collar domain"/>
    <property type="match status" value="1"/>
</dbReference>
<keyword evidence="3" id="KW-1185">Reference proteome</keyword>
<dbReference type="Pfam" id="PF07484">
    <property type="entry name" value="Collar"/>
    <property type="match status" value="1"/>
</dbReference>
<proteinExistence type="predicted"/>
<feature type="domain" description="Phage tail collar" evidence="1">
    <location>
        <begin position="46"/>
        <end position="103"/>
    </location>
</feature>
<name>A0ABY4C724_9MICO</name>
<dbReference type="InterPro" id="IPR037053">
    <property type="entry name" value="Phage_tail_collar_dom_sf"/>
</dbReference>
<organism evidence="2 3">
    <name type="scientific">Agromyces larvae</name>
    <dbReference type="NCBI Taxonomy" id="2929802"/>
    <lineage>
        <taxon>Bacteria</taxon>
        <taxon>Bacillati</taxon>
        <taxon>Actinomycetota</taxon>
        <taxon>Actinomycetes</taxon>
        <taxon>Micrococcales</taxon>
        <taxon>Microbacteriaceae</taxon>
        <taxon>Agromyces</taxon>
    </lineage>
</organism>
<sequence>MAGTPVWGIPLITPGTTIQSLRAFFNPIAEALETALNSLATRNPTGEVKIFAGASAPSGYLLCQGQAVSRTTYAALFAVLGTTYGTGDGTSTFNLPDLRGRAPVGYSSGETEFNTVGKTGGEKTHTLTVAEMPSHSHNIKSQAANYPAGAFDDQGYQRSSTPNYTNNNTANIASTGGGGAHNNLQPYMTLNFIIKT</sequence>
<dbReference type="InterPro" id="IPR011083">
    <property type="entry name" value="Phage_tail_collar_dom"/>
</dbReference>
<reference evidence="2 3" key="1">
    <citation type="submission" date="2022-03" db="EMBL/GenBank/DDBJ databases">
        <title>Mucilaginibacter sp. isolated from the gut of Protaetia brevitarsis seulensis larvae.</title>
        <authorList>
            <person name="Won M."/>
            <person name="Kim S.-J."/>
            <person name="Kwon S.-W."/>
        </authorList>
    </citation>
    <scope>NUCLEOTIDE SEQUENCE [LARGE SCALE GENOMIC DNA]</scope>
    <source>
        <strain evidence="2 3">CFWR-12</strain>
    </source>
</reference>
<evidence type="ECO:0000259" key="1">
    <source>
        <dbReference type="Pfam" id="PF07484"/>
    </source>
</evidence>
<dbReference type="CDD" id="cd22641">
    <property type="entry name" value="C24-like"/>
    <property type="match status" value="1"/>
</dbReference>
<evidence type="ECO:0000313" key="3">
    <source>
        <dbReference type="Proteomes" id="UP000832097"/>
    </source>
</evidence>
<gene>
    <name evidence="2" type="ORF">MTO99_09195</name>
</gene>
<dbReference type="EMBL" id="CP094528">
    <property type="protein sequence ID" value="UOE45896.1"/>
    <property type="molecule type" value="Genomic_DNA"/>
</dbReference>
<evidence type="ECO:0000313" key="2">
    <source>
        <dbReference type="EMBL" id="UOE45896.1"/>
    </source>
</evidence>
<dbReference type="Proteomes" id="UP000832097">
    <property type="component" value="Chromosome"/>
</dbReference>
<dbReference type="SUPFAM" id="SSF88874">
    <property type="entry name" value="Receptor-binding domain of short tail fibre protein gp12"/>
    <property type="match status" value="1"/>
</dbReference>